<dbReference type="EMBL" id="MGJI01000006">
    <property type="protein sequence ID" value="OGN05637.1"/>
    <property type="molecule type" value="Genomic_DNA"/>
</dbReference>
<dbReference type="CDD" id="cd03801">
    <property type="entry name" value="GT4_PimA-like"/>
    <property type="match status" value="1"/>
</dbReference>
<name>A0A1F8EXP0_9BACT</name>
<dbReference type="AlphaFoldDB" id="A0A1F8EXP0"/>
<evidence type="ECO:0000313" key="3">
    <source>
        <dbReference type="Proteomes" id="UP000177507"/>
    </source>
</evidence>
<proteinExistence type="predicted"/>
<protein>
    <recommendedName>
        <fullName evidence="1">Glycosyl transferase family 1 domain-containing protein</fullName>
    </recommendedName>
</protein>
<dbReference type="STRING" id="1802668.A2831_00435"/>
<evidence type="ECO:0000259" key="1">
    <source>
        <dbReference type="Pfam" id="PF00534"/>
    </source>
</evidence>
<comment type="caution">
    <text evidence="2">The sequence shown here is derived from an EMBL/GenBank/DDBJ whole genome shotgun (WGS) entry which is preliminary data.</text>
</comment>
<dbReference type="GO" id="GO:0016757">
    <property type="term" value="F:glycosyltransferase activity"/>
    <property type="evidence" value="ECO:0007669"/>
    <property type="project" value="InterPro"/>
</dbReference>
<dbReference type="InterPro" id="IPR001296">
    <property type="entry name" value="Glyco_trans_1"/>
</dbReference>
<dbReference type="Pfam" id="PF00534">
    <property type="entry name" value="Glycos_transf_1"/>
    <property type="match status" value="1"/>
</dbReference>
<dbReference type="PANTHER" id="PTHR45947:SF3">
    <property type="entry name" value="SULFOQUINOVOSYL TRANSFERASE SQD2"/>
    <property type="match status" value="1"/>
</dbReference>
<dbReference type="Gene3D" id="3.40.50.2000">
    <property type="entry name" value="Glycogen Phosphorylase B"/>
    <property type="match status" value="2"/>
</dbReference>
<accession>A0A1F8EXP0</accession>
<gene>
    <name evidence="2" type="ORF">A2831_00435</name>
</gene>
<organism evidence="2 3">
    <name type="scientific">Candidatus Yanofskybacteria bacterium RIFCSPHIGHO2_01_FULL_44_17</name>
    <dbReference type="NCBI Taxonomy" id="1802668"/>
    <lineage>
        <taxon>Bacteria</taxon>
        <taxon>Candidatus Yanofskyibacteriota</taxon>
    </lineage>
</organism>
<sequence>MTSILIAEYTRRSNEIGRPSYGQILSQGLSSDFKIYSSGSFLKILSLAGEVDTIFATTPVGSGYAAYLAAKLRKKSFLLRVDDDYAWRSAIESGKTYLLASDFQKFPKKGHASGTFKRQARICAQADVIIVPSKFMSEIVSGWGVMAEKIKIIADPINYGLTDISKEEARKKIGIPGNLLISVGPLVPWKGFRMLVKLMPQLAAINQFFRLVIVGDGPELKILKPMIKNLGLDKKIYLMGRKSEEELALLLAASDVFILNSGHEAFPSETIRAMMAGLPVITTAVGANPEVIEQGENGFMIKYNDEFNLVEAIKTVWQTPLLRERFIEEGKKTAQRFSLEKTMEEIKKVIGYKP</sequence>
<evidence type="ECO:0000313" key="2">
    <source>
        <dbReference type="EMBL" id="OGN05637.1"/>
    </source>
</evidence>
<feature type="domain" description="Glycosyl transferase family 1" evidence="1">
    <location>
        <begin position="166"/>
        <end position="332"/>
    </location>
</feature>
<dbReference type="PANTHER" id="PTHR45947">
    <property type="entry name" value="SULFOQUINOVOSYL TRANSFERASE SQD2"/>
    <property type="match status" value="1"/>
</dbReference>
<dbReference type="SUPFAM" id="SSF53756">
    <property type="entry name" value="UDP-Glycosyltransferase/glycogen phosphorylase"/>
    <property type="match status" value="1"/>
</dbReference>
<dbReference type="Proteomes" id="UP000177507">
    <property type="component" value="Unassembled WGS sequence"/>
</dbReference>
<reference evidence="2 3" key="1">
    <citation type="journal article" date="2016" name="Nat. Commun.">
        <title>Thousands of microbial genomes shed light on interconnected biogeochemical processes in an aquifer system.</title>
        <authorList>
            <person name="Anantharaman K."/>
            <person name="Brown C.T."/>
            <person name="Hug L.A."/>
            <person name="Sharon I."/>
            <person name="Castelle C.J."/>
            <person name="Probst A.J."/>
            <person name="Thomas B.C."/>
            <person name="Singh A."/>
            <person name="Wilkins M.J."/>
            <person name="Karaoz U."/>
            <person name="Brodie E.L."/>
            <person name="Williams K.H."/>
            <person name="Hubbard S.S."/>
            <person name="Banfield J.F."/>
        </authorList>
    </citation>
    <scope>NUCLEOTIDE SEQUENCE [LARGE SCALE GENOMIC DNA]</scope>
</reference>
<dbReference type="InterPro" id="IPR050194">
    <property type="entry name" value="Glycosyltransferase_grp1"/>
</dbReference>